<keyword evidence="2" id="KW-0489">Methyltransferase</keyword>
<evidence type="ECO:0000313" key="2">
    <source>
        <dbReference type="EMBL" id="QJA85209.1"/>
    </source>
</evidence>
<dbReference type="GO" id="GO:0008757">
    <property type="term" value="F:S-adenosylmethionine-dependent methyltransferase activity"/>
    <property type="evidence" value="ECO:0007669"/>
    <property type="project" value="InterPro"/>
</dbReference>
<name>A0A6M3KT50_9ZZZZ</name>
<dbReference type="InterPro" id="IPR013216">
    <property type="entry name" value="Methyltransf_11"/>
</dbReference>
<gene>
    <name evidence="2" type="ORF">MM415B02249_0006</name>
</gene>
<organism evidence="2">
    <name type="scientific">viral metagenome</name>
    <dbReference type="NCBI Taxonomy" id="1070528"/>
    <lineage>
        <taxon>unclassified sequences</taxon>
        <taxon>metagenomes</taxon>
        <taxon>organismal metagenomes</taxon>
    </lineage>
</organism>
<evidence type="ECO:0000259" key="1">
    <source>
        <dbReference type="Pfam" id="PF08241"/>
    </source>
</evidence>
<dbReference type="Pfam" id="PF08241">
    <property type="entry name" value="Methyltransf_11"/>
    <property type="match status" value="1"/>
</dbReference>
<keyword evidence="2" id="KW-0808">Transferase</keyword>
<protein>
    <submittedName>
        <fullName evidence="2">Putative methyltransferase</fullName>
    </submittedName>
</protein>
<dbReference type="GO" id="GO:0032259">
    <property type="term" value="P:methylation"/>
    <property type="evidence" value="ECO:0007669"/>
    <property type="project" value="UniProtKB-KW"/>
</dbReference>
<accession>A0A6M3KT50</accession>
<dbReference type="AlphaFoldDB" id="A0A6M3KT50"/>
<sequence>MTKLNLGGGKSTRLGYTILDFYPHPTVDMVCDLREGIPFPDESVDEVFSHHFIDYLDFTEVQGLMAECYRVLKKGRIVSHTIPDLQSAAEVIAEHGVDGNIWMRLIFWGAMEGPNNTSIYKKSGFDHKLLRKYLEDAGFKDVRIIDNGPRGNIKNFDMTAVGVK</sequence>
<dbReference type="Gene3D" id="3.40.50.150">
    <property type="entry name" value="Vaccinia Virus protein VP39"/>
    <property type="match status" value="1"/>
</dbReference>
<dbReference type="EMBL" id="MT142561">
    <property type="protein sequence ID" value="QJA85209.1"/>
    <property type="molecule type" value="Genomic_DNA"/>
</dbReference>
<dbReference type="InterPro" id="IPR029063">
    <property type="entry name" value="SAM-dependent_MTases_sf"/>
</dbReference>
<proteinExistence type="predicted"/>
<reference evidence="2" key="1">
    <citation type="submission" date="2020-03" db="EMBL/GenBank/DDBJ databases">
        <title>The deep terrestrial virosphere.</title>
        <authorList>
            <person name="Holmfeldt K."/>
            <person name="Nilsson E."/>
            <person name="Simone D."/>
            <person name="Lopez-Fernandez M."/>
            <person name="Wu X."/>
            <person name="de Brujin I."/>
            <person name="Lundin D."/>
            <person name="Andersson A."/>
            <person name="Bertilsson S."/>
            <person name="Dopson M."/>
        </authorList>
    </citation>
    <scope>NUCLEOTIDE SEQUENCE</scope>
    <source>
        <strain evidence="2">MM415B02249</strain>
    </source>
</reference>
<dbReference type="SUPFAM" id="SSF53335">
    <property type="entry name" value="S-adenosyl-L-methionine-dependent methyltransferases"/>
    <property type="match status" value="1"/>
</dbReference>
<feature type="domain" description="Methyltransferase type 11" evidence="1">
    <location>
        <begin position="28"/>
        <end position="75"/>
    </location>
</feature>